<comment type="subunit">
    <text evidence="4">Homodimer.</text>
</comment>
<evidence type="ECO:0000313" key="8">
    <source>
        <dbReference type="Proteomes" id="UP001240483"/>
    </source>
</evidence>
<proteinExistence type="inferred from homology"/>
<comment type="cofactor">
    <cofactor evidence="4">
        <name>pyridoxal 5'-phosphate</name>
        <dbReference type="ChEBI" id="CHEBI:597326"/>
    </cofactor>
</comment>
<dbReference type="InterPro" id="IPR015424">
    <property type="entry name" value="PyrdxlP-dep_Trfase"/>
</dbReference>
<evidence type="ECO:0000256" key="3">
    <source>
        <dbReference type="ARBA" id="ARBA00022898"/>
    </source>
</evidence>
<dbReference type="RefSeq" id="WP_285332650.1">
    <property type="nucleotide sequence ID" value="NZ_JASODW010000002.1"/>
</dbReference>
<comment type="caution">
    <text evidence="7">The sequence shown here is derived from an EMBL/GenBank/DDBJ whole genome shotgun (WGS) entry which is preliminary data.</text>
</comment>
<accession>A0AAP4FEF1</accession>
<dbReference type="EC" id="2.6.1.57" evidence="4"/>
<reference evidence="7" key="1">
    <citation type="submission" date="2023-05" db="EMBL/GenBank/DDBJ databases">
        <title>Cataloging the Phylogenetic Diversity of Human Bladder Bacteria.</title>
        <authorList>
            <person name="Du J."/>
        </authorList>
    </citation>
    <scope>NUCLEOTIDE SEQUENCE</scope>
    <source>
        <strain evidence="7">UMB9978</strain>
    </source>
</reference>
<name>A0AAP4FEF1_9MICC</name>
<dbReference type="InterPro" id="IPR004839">
    <property type="entry name" value="Aminotransferase_I/II_large"/>
</dbReference>
<protein>
    <recommendedName>
        <fullName evidence="4">Aromatic amino acid aminotransferase</fullName>
        <shortName evidence="4">ArAT</shortName>
        <ecNumber evidence="4">2.6.1.57</ecNumber>
    </recommendedName>
</protein>
<dbReference type="InterPro" id="IPR015421">
    <property type="entry name" value="PyrdxlP-dep_Trfase_major"/>
</dbReference>
<evidence type="ECO:0000259" key="6">
    <source>
        <dbReference type="Pfam" id="PF00155"/>
    </source>
</evidence>
<evidence type="ECO:0000256" key="1">
    <source>
        <dbReference type="ARBA" id="ARBA00022576"/>
    </source>
</evidence>
<dbReference type="GO" id="GO:0008793">
    <property type="term" value="F:aromatic-amino-acid transaminase activity"/>
    <property type="evidence" value="ECO:0007669"/>
    <property type="project" value="UniProtKB-UniRule"/>
</dbReference>
<sequence>MSDVTENAATPTPRPVIGRLPDYKAGKPPVVIPGLQPYKLSSNENPGTPVPSVAQAIKSYEDYNRYPDPLSTKLRNRLAEHFDIPADDIVTGTGSLGALTQIINAFAGTNEDGTGDEVIYPWRSFEAYPIIVETAGATSVQVPLTEDQRIDLDAMVEAVTENTSVMILCTPNNPTGPVLRTAEVEDLLSKVPTNVLVVIDEAYLEYLRDDDAVNGLEMYRKYPNVVALRTFSKAHSLANLRVGYSVSQPHITQSLRKVAVPFGVSSVAEAAAVASIDAIDEVLARVEETVQERNKVVAALTEQGWDIPETHANFVWLPLGERTAEFAEAAGQKALSVRAFEGEGVRVSIGEPEGNARFIELCAEFIKRS</sequence>
<feature type="domain" description="Aminotransferase class I/classII large" evidence="6">
    <location>
        <begin position="39"/>
        <end position="353"/>
    </location>
</feature>
<feature type="region of interest" description="Disordered" evidence="5">
    <location>
        <begin position="1"/>
        <end position="21"/>
    </location>
</feature>
<feature type="modified residue" description="N6-(pyridoxal phosphate)lysine" evidence="4">
    <location>
        <position position="233"/>
    </location>
</feature>
<evidence type="ECO:0000313" key="7">
    <source>
        <dbReference type="EMBL" id="MDK6274723.1"/>
    </source>
</evidence>
<organism evidence="7 8">
    <name type="scientific">Pseudoglutamicibacter cumminsii</name>
    <dbReference type="NCBI Taxonomy" id="156979"/>
    <lineage>
        <taxon>Bacteria</taxon>
        <taxon>Bacillati</taxon>
        <taxon>Actinomycetota</taxon>
        <taxon>Actinomycetes</taxon>
        <taxon>Micrococcales</taxon>
        <taxon>Micrococcaceae</taxon>
        <taxon>Pseudoglutamicibacter</taxon>
    </lineage>
</organism>
<dbReference type="AlphaFoldDB" id="A0AAP4FEF1"/>
<evidence type="ECO:0000256" key="4">
    <source>
        <dbReference type="HAMAP-Rule" id="MF_01513"/>
    </source>
</evidence>
<evidence type="ECO:0000256" key="2">
    <source>
        <dbReference type="ARBA" id="ARBA00022679"/>
    </source>
</evidence>
<dbReference type="PANTHER" id="PTHR43643:SF3">
    <property type="entry name" value="HISTIDINOL-PHOSPHATE AMINOTRANSFERASE"/>
    <property type="match status" value="1"/>
</dbReference>
<comment type="function">
    <text evidence="4">Aminotransferase that catalyzes the conversion of aromatic amino acids and 2-oxoglutarate into corresponding aromatic oxo acids and L-glutamate.</text>
</comment>
<keyword evidence="2 4" id="KW-0808">Transferase</keyword>
<dbReference type="InterPro" id="IPR050106">
    <property type="entry name" value="HistidinolP_aminotransfase"/>
</dbReference>
<dbReference type="InterPro" id="IPR015422">
    <property type="entry name" value="PyrdxlP-dep_Trfase_small"/>
</dbReference>
<keyword evidence="1 4" id="KW-0032">Aminotransferase</keyword>
<dbReference type="InterPro" id="IPR024892">
    <property type="entry name" value="ArAT"/>
</dbReference>
<feature type="compositionally biased region" description="Polar residues" evidence="5">
    <location>
        <begin position="1"/>
        <end position="10"/>
    </location>
</feature>
<comment type="catalytic activity">
    <reaction evidence="4">
        <text>an aromatic L-alpha-amino acid + 2-oxoglutarate = an aromatic oxo-acid + L-glutamate</text>
        <dbReference type="Rhea" id="RHEA:17533"/>
        <dbReference type="ChEBI" id="CHEBI:16810"/>
        <dbReference type="ChEBI" id="CHEBI:29985"/>
        <dbReference type="ChEBI" id="CHEBI:73309"/>
        <dbReference type="ChEBI" id="CHEBI:84824"/>
        <dbReference type="EC" id="2.6.1.57"/>
    </reaction>
</comment>
<dbReference type="CDD" id="cd00609">
    <property type="entry name" value="AAT_like"/>
    <property type="match status" value="1"/>
</dbReference>
<dbReference type="Pfam" id="PF00155">
    <property type="entry name" value="Aminotran_1_2"/>
    <property type="match status" value="1"/>
</dbReference>
<dbReference type="PANTHER" id="PTHR43643">
    <property type="entry name" value="HISTIDINOL-PHOSPHATE AMINOTRANSFERASE 2"/>
    <property type="match status" value="1"/>
</dbReference>
<dbReference type="SUPFAM" id="SSF53383">
    <property type="entry name" value="PLP-dependent transferases"/>
    <property type="match status" value="1"/>
</dbReference>
<dbReference type="EMBL" id="JASODW010000002">
    <property type="protein sequence ID" value="MDK6274723.1"/>
    <property type="molecule type" value="Genomic_DNA"/>
</dbReference>
<dbReference type="Gene3D" id="3.40.640.10">
    <property type="entry name" value="Type I PLP-dependent aspartate aminotransferase-like (Major domain)"/>
    <property type="match status" value="1"/>
</dbReference>
<dbReference type="HAMAP" id="MF_01513">
    <property type="entry name" value="Phe_aminotrans_2"/>
    <property type="match status" value="1"/>
</dbReference>
<comment type="similarity">
    <text evidence="4">Belongs to the class-II pyridoxal-phosphate-dependent aminotransferase family.</text>
</comment>
<gene>
    <name evidence="4" type="primary">pat</name>
    <name evidence="7" type="ORF">QP116_03010</name>
</gene>
<dbReference type="NCBIfam" id="NF002878">
    <property type="entry name" value="PRK03321.1"/>
    <property type="match status" value="1"/>
</dbReference>
<evidence type="ECO:0000256" key="5">
    <source>
        <dbReference type="SAM" id="MobiDB-lite"/>
    </source>
</evidence>
<dbReference type="GO" id="GO:0030170">
    <property type="term" value="F:pyridoxal phosphate binding"/>
    <property type="evidence" value="ECO:0007669"/>
    <property type="project" value="UniProtKB-UniRule"/>
</dbReference>
<dbReference type="Gene3D" id="3.90.1150.10">
    <property type="entry name" value="Aspartate Aminotransferase, domain 1"/>
    <property type="match status" value="1"/>
</dbReference>
<dbReference type="Proteomes" id="UP001240483">
    <property type="component" value="Unassembled WGS sequence"/>
</dbReference>
<keyword evidence="3 4" id="KW-0663">Pyridoxal phosphate</keyword>